<name>A0A1B6CCH8_9HEMI</name>
<dbReference type="AlphaFoldDB" id="A0A1B6CCH8"/>
<reference evidence="1" key="1">
    <citation type="submission" date="2015-12" db="EMBL/GenBank/DDBJ databases">
        <title>De novo transcriptome assembly of four potential Pierce s Disease insect vectors from Arizona vineyards.</title>
        <authorList>
            <person name="Tassone E.E."/>
        </authorList>
    </citation>
    <scope>NUCLEOTIDE SEQUENCE</scope>
</reference>
<evidence type="ECO:0000313" key="1">
    <source>
        <dbReference type="EMBL" id="JAS11157.1"/>
    </source>
</evidence>
<dbReference type="Pfam" id="PF02450">
    <property type="entry name" value="LCAT"/>
    <property type="match status" value="1"/>
</dbReference>
<dbReference type="SUPFAM" id="SSF53474">
    <property type="entry name" value="alpha/beta-Hydrolases"/>
    <property type="match status" value="1"/>
</dbReference>
<proteinExistence type="predicted"/>
<dbReference type="GO" id="GO:0006629">
    <property type="term" value="P:lipid metabolic process"/>
    <property type="evidence" value="ECO:0007669"/>
    <property type="project" value="InterPro"/>
</dbReference>
<protein>
    <recommendedName>
        <fullName evidence="2">Group XV phospholipase A2</fullName>
    </recommendedName>
</protein>
<evidence type="ECO:0008006" key="2">
    <source>
        <dbReference type="Google" id="ProtNLM"/>
    </source>
</evidence>
<organism evidence="1">
    <name type="scientific">Clastoptera arizonana</name>
    <name type="common">Arizona spittle bug</name>
    <dbReference type="NCBI Taxonomy" id="38151"/>
    <lineage>
        <taxon>Eukaryota</taxon>
        <taxon>Metazoa</taxon>
        <taxon>Ecdysozoa</taxon>
        <taxon>Arthropoda</taxon>
        <taxon>Hexapoda</taxon>
        <taxon>Insecta</taxon>
        <taxon>Pterygota</taxon>
        <taxon>Neoptera</taxon>
        <taxon>Paraneoptera</taxon>
        <taxon>Hemiptera</taxon>
        <taxon>Auchenorrhyncha</taxon>
        <taxon>Cercopoidea</taxon>
        <taxon>Clastopteridae</taxon>
        <taxon>Clastoptera</taxon>
    </lineage>
</organism>
<dbReference type="EMBL" id="GEDC01026141">
    <property type="protein sequence ID" value="JAS11157.1"/>
    <property type="molecule type" value="Transcribed_RNA"/>
</dbReference>
<gene>
    <name evidence="1" type="ORF">g.30129</name>
</gene>
<dbReference type="Gene3D" id="3.40.50.1820">
    <property type="entry name" value="alpha/beta hydrolase"/>
    <property type="match status" value="2"/>
</dbReference>
<dbReference type="PANTHER" id="PTHR11440">
    <property type="entry name" value="LECITHIN-CHOLESTEROL ACYLTRANSFERASE-RELATED"/>
    <property type="match status" value="1"/>
</dbReference>
<dbReference type="GO" id="GO:0008374">
    <property type="term" value="F:O-acyltransferase activity"/>
    <property type="evidence" value="ECO:0007669"/>
    <property type="project" value="InterPro"/>
</dbReference>
<dbReference type="InterPro" id="IPR029058">
    <property type="entry name" value="AB_hydrolase_fold"/>
</dbReference>
<sequence>MNLNLIMANRPISKLILLGFVCVLYFITSNTEAKSFDIIHPIILVPGDGGSQVDAKLNKSSVVHYICEKTTSDYFNIWLNLELLVPLVIDCWVDNMRLEYDNITRTTHNPPGVELRIPGFGDPFSVEWLDPTKVSAGAYFKTIGDALVSLGYERNISLRGAPYDFRKAPNENQDFFVNFKKLIEETYEMNNKSNVILVAHSMGSPMCLQFLQKQTQAWKDEYIRALVTLSGPWGGSVKAIKVFTVGDDLGVYILKESWLRDMQITSPSLAWLLPLKSFWNSSETLIETDTKNYTIDDLQDYFFDIDYPLAWEMWKDVEPYTRDFTAPGVEVHCLHGVGVQTVDRLAYKKGKFPYGYPNFVYGDGDGTVNLRSLEGCLQWKTQQKQPVYHQTFSKMDHMDILSDGRILQYITSLLPKLARNNN</sequence>
<dbReference type="InterPro" id="IPR003386">
    <property type="entry name" value="LACT/PDAT_acylTrfase"/>
</dbReference>
<accession>A0A1B6CCH8</accession>